<reference evidence="2" key="1">
    <citation type="submission" date="2022-04" db="EMBL/GenBank/DDBJ databases">
        <title>Carnegiea gigantea Genome sequencing and assembly v2.</title>
        <authorList>
            <person name="Copetti D."/>
            <person name="Sanderson M.J."/>
            <person name="Burquez A."/>
            <person name="Wojciechowski M.F."/>
        </authorList>
    </citation>
    <scope>NUCLEOTIDE SEQUENCE</scope>
    <source>
        <strain evidence="2">SGP5-SGP5p</strain>
        <tissue evidence="2">Aerial part</tissue>
    </source>
</reference>
<accession>A0A9Q1QB90</accession>
<dbReference type="Proteomes" id="UP001153076">
    <property type="component" value="Unassembled WGS sequence"/>
</dbReference>
<proteinExistence type="predicted"/>
<evidence type="ECO:0000256" key="1">
    <source>
        <dbReference type="SAM" id="MobiDB-lite"/>
    </source>
</evidence>
<dbReference type="EMBL" id="JAKOGI010000420">
    <property type="protein sequence ID" value="KAJ8435329.1"/>
    <property type="molecule type" value="Genomic_DNA"/>
</dbReference>
<dbReference type="PANTHER" id="PTHR35750:SF1">
    <property type="entry name" value="PHOSPHOLIPID HYDROPEROXIDE GLUTATHIONE PEROXIDASE"/>
    <property type="match status" value="1"/>
</dbReference>
<feature type="region of interest" description="Disordered" evidence="1">
    <location>
        <begin position="18"/>
        <end position="46"/>
    </location>
</feature>
<evidence type="ECO:0000313" key="3">
    <source>
        <dbReference type="Proteomes" id="UP001153076"/>
    </source>
</evidence>
<dbReference type="AlphaFoldDB" id="A0A9Q1QB90"/>
<sequence length="235" mass="26797">MRFFRRLVGLLGFGKDDGHDTKDEDDGANRSNSSADDVRRNRMNVDPIPGPRKGFSVPVQVAVERPVGPILVPCNGDGGVQILNAGHGMRKNSIMMASNILFKPSIVDLRYYITSRKCLYLCFRMPIRTCGVQLMLFLKVDSFMLLWLNCCVYCRTQGLRWYAKRLRIDEDGDVADEFLHEVLPETSAVAQDEQKLFPRFQVKSNTRHAKVKRQVLTPDGKFQQSVECQGRLLWV</sequence>
<organism evidence="2 3">
    <name type="scientific">Carnegiea gigantea</name>
    <dbReference type="NCBI Taxonomy" id="171969"/>
    <lineage>
        <taxon>Eukaryota</taxon>
        <taxon>Viridiplantae</taxon>
        <taxon>Streptophyta</taxon>
        <taxon>Embryophyta</taxon>
        <taxon>Tracheophyta</taxon>
        <taxon>Spermatophyta</taxon>
        <taxon>Magnoliopsida</taxon>
        <taxon>eudicotyledons</taxon>
        <taxon>Gunneridae</taxon>
        <taxon>Pentapetalae</taxon>
        <taxon>Caryophyllales</taxon>
        <taxon>Cactineae</taxon>
        <taxon>Cactaceae</taxon>
        <taxon>Cactoideae</taxon>
        <taxon>Echinocereeae</taxon>
        <taxon>Carnegiea</taxon>
    </lineage>
</organism>
<evidence type="ECO:0000313" key="2">
    <source>
        <dbReference type="EMBL" id="KAJ8435329.1"/>
    </source>
</evidence>
<keyword evidence="3" id="KW-1185">Reference proteome</keyword>
<name>A0A9Q1QB90_9CARY</name>
<protein>
    <submittedName>
        <fullName evidence="2">Uncharacterized protein</fullName>
    </submittedName>
</protein>
<comment type="caution">
    <text evidence="2">The sequence shown here is derived from an EMBL/GenBank/DDBJ whole genome shotgun (WGS) entry which is preliminary data.</text>
</comment>
<gene>
    <name evidence="2" type="ORF">Cgig2_024316</name>
</gene>
<dbReference type="PANTHER" id="PTHR35750">
    <property type="entry name" value="PHOSPHOLIPID HYDROPEROXIDE GLUTATHIONE PEROXIDASE"/>
    <property type="match status" value="1"/>
</dbReference>
<dbReference type="OrthoDB" id="550279at2759"/>